<dbReference type="InterPro" id="IPR013087">
    <property type="entry name" value="Znf_C2H2_type"/>
</dbReference>
<feature type="compositionally biased region" description="Basic residues" evidence="9">
    <location>
        <begin position="252"/>
        <end position="262"/>
    </location>
</feature>
<dbReference type="Gene3D" id="2.170.270.10">
    <property type="entry name" value="SET domain"/>
    <property type="match status" value="1"/>
</dbReference>
<dbReference type="PROSITE" id="PS50280">
    <property type="entry name" value="SET"/>
    <property type="match status" value="1"/>
</dbReference>
<dbReference type="PANTHER" id="PTHR16515:SF58">
    <property type="entry name" value="ZINC FINGER PROTEIN 22"/>
    <property type="match status" value="1"/>
</dbReference>
<evidence type="ECO:0000256" key="8">
    <source>
        <dbReference type="SAM" id="Coils"/>
    </source>
</evidence>
<keyword evidence="1" id="KW-0479">Metal-binding</keyword>
<feature type="region of interest" description="Disordered" evidence="9">
    <location>
        <begin position="383"/>
        <end position="428"/>
    </location>
</feature>
<feature type="domain" description="C2H2-type" evidence="10">
    <location>
        <begin position="584"/>
        <end position="612"/>
    </location>
</feature>
<feature type="coiled-coil region" evidence="8">
    <location>
        <begin position="450"/>
        <end position="516"/>
    </location>
</feature>
<feature type="compositionally biased region" description="Acidic residues" evidence="9">
    <location>
        <begin position="290"/>
        <end position="300"/>
    </location>
</feature>
<gene>
    <name evidence="12" type="ORF">KUTeg_000803</name>
</gene>
<dbReference type="SUPFAM" id="SSF82199">
    <property type="entry name" value="SET domain"/>
    <property type="match status" value="1"/>
</dbReference>
<evidence type="ECO:0000256" key="6">
    <source>
        <dbReference type="ARBA" id="ARBA00023163"/>
    </source>
</evidence>
<evidence type="ECO:0000256" key="7">
    <source>
        <dbReference type="PROSITE-ProRule" id="PRU00042"/>
    </source>
</evidence>
<accession>A0ABQ9G1Z2</accession>
<feature type="compositionally biased region" description="Basic and acidic residues" evidence="9">
    <location>
        <begin position="383"/>
        <end position="406"/>
    </location>
</feature>
<sequence length="804" mass="91144">MMPRFQNIVQFVRHVVYANELARITLPYYLHAINLEDQEVGVFAQQPISCKSQFGPFEAKKTTHEFNDDGLFMLKIFTKDGGCVSLDTTDENECNWLCLVRAASNYDDQNCMAYQLGTSIFYNTTRDIKMGEELKVWYAPQYAKKVGKPTSSDGISKVMLGMKVLYPTVDELPEVSIPSVPATDEPGSSRYDLLASIPLEEPNEEESQEQNKTEAKETISTLFSCKRCDQKFDTEIELGSHIREHLLPPPRKGGRRSKKRSPERRNSMKHLLSSLNLNRNENAKSKQSDDEILESSDDDVEMTHESEDEFSPKQSSKVESPNRRVMPRRSLRGVRTTGFEEYVVMTKSVAKRKRQVSISSDGEENNEKHDVSIGNVMVIGREKERVGKKSKTDLMKENMENNDNSKTRKRGRPRKKQENEQISGTSELTKISLNDIDLEKGECTANDTSKENGLSKNEILNNKLVEMEAKDGKYVEECGAESEKVDDIDENENNQVEKDNAEIKKKLELISEKEKEQMESRSINDSNEKQSAVAMETENNHVNQSDSYSQTEYGQETEVLIDVTSDNELDKGHRDPTDVKGQKPKCEHCDRTFVKSYDLNRHYQVTHSGMMYVCEFCNARCSHRHTVMRHYKRKHPSHAHLIKDPAYLNGIFKVVDKEYMKEELVKELTQDTSQILIDERGEILPQTAAEVLHSLSSGGPGNITNIQTVHVTNDGIIDSNGMMVLPSGTDETFSVQSLQPNSQSIVILQIVNPQDADQIMTEEVQVQELETTQIIETTPLPEVTTDAVAEEITAVTTFVQNFGS</sequence>
<keyword evidence="5" id="KW-0805">Transcription regulation</keyword>
<organism evidence="12 13">
    <name type="scientific">Tegillarca granosa</name>
    <name type="common">Malaysian cockle</name>
    <name type="synonym">Anadara granosa</name>
    <dbReference type="NCBI Taxonomy" id="220873"/>
    <lineage>
        <taxon>Eukaryota</taxon>
        <taxon>Metazoa</taxon>
        <taxon>Spiralia</taxon>
        <taxon>Lophotrochozoa</taxon>
        <taxon>Mollusca</taxon>
        <taxon>Bivalvia</taxon>
        <taxon>Autobranchia</taxon>
        <taxon>Pteriomorphia</taxon>
        <taxon>Arcoida</taxon>
        <taxon>Arcoidea</taxon>
        <taxon>Arcidae</taxon>
        <taxon>Tegillarca</taxon>
    </lineage>
</organism>
<comment type="caution">
    <text evidence="12">The sequence shown here is derived from an EMBL/GenBank/DDBJ whole genome shotgun (WGS) entry which is preliminary data.</text>
</comment>
<evidence type="ECO:0000256" key="3">
    <source>
        <dbReference type="ARBA" id="ARBA00022771"/>
    </source>
</evidence>
<dbReference type="PROSITE" id="PS50157">
    <property type="entry name" value="ZINC_FINGER_C2H2_2"/>
    <property type="match status" value="2"/>
</dbReference>
<dbReference type="InterPro" id="IPR001214">
    <property type="entry name" value="SET_dom"/>
</dbReference>
<proteinExistence type="predicted"/>
<keyword evidence="4" id="KW-0862">Zinc</keyword>
<reference evidence="12 13" key="1">
    <citation type="submission" date="2022-12" db="EMBL/GenBank/DDBJ databases">
        <title>Chromosome-level genome of Tegillarca granosa.</title>
        <authorList>
            <person name="Kim J."/>
        </authorList>
    </citation>
    <scope>NUCLEOTIDE SEQUENCE [LARGE SCALE GENOMIC DNA]</scope>
    <source>
        <strain evidence="12">Teg-2019</strain>
        <tissue evidence="12">Adductor muscle</tissue>
    </source>
</reference>
<evidence type="ECO:0000256" key="1">
    <source>
        <dbReference type="ARBA" id="ARBA00022723"/>
    </source>
</evidence>
<feature type="domain" description="SET" evidence="11">
    <location>
        <begin position="38"/>
        <end position="139"/>
    </location>
</feature>
<dbReference type="PROSITE" id="PS00028">
    <property type="entry name" value="ZINC_FINGER_C2H2_1"/>
    <property type="match status" value="3"/>
</dbReference>
<dbReference type="Proteomes" id="UP001217089">
    <property type="component" value="Unassembled WGS sequence"/>
</dbReference>
<evidence type="ECO:0000256" key="2">
    <source>
        <dbReference type="ARBA" id="ARBA00022737"/>
    </source>
</evidence>
<evidence type="ECO:0000256" key="4">
    <source>
        <dbReference type="ARBA" id="ARBA00022833"/>
    </source>
</evidence>
<keyword evidence="6" id="KW-0804">Transcription</keyword>
<protein>
    <submittedName>
        <fullName evidence="12">Uncharacterized protein</fullName>
    </submittedName>
</protein>
<dbReference type="Pfam" id="PF21549">
    <property type="entry name" value="PRDM2_PR"/>
    <property type="match status" value="1"/>
</dbReference>
<dbReference type="EMBL" id="JARBDR010000018">
    <property type="protein sequence ID" value="KAJ8322332.1"/>
    <property type="molecule type" value="Genomic_DNA"/>
</dbReference>
<dbReference type="InterPro" id="IPR050331">
    <property type="entry name" value="Zinc_finger"/>
</dbReference>
<dbReference type="Gene3D" id="3.30.160.60">
    <property type="entry name" value="Classic Zinc Finger"/>
    <property type="match status" value="1"/>
</dbReference>
<evidence type="ECO:0000256" key="9">
    <source>
        <dbReference type="SAM" id="MobiDB-lite"/>
    </source>
</evidence>
<feature type="region of interest" description="Disordered" evidence="9">
    <location>
        <begin position="241"/>
        <end position="328"/>
    </location>
</feature>
<dbReference type="PANTHER" id="PTHR16515">
    <property type="entry name" value="PR DOMAIN ZINC FINGER PROTEIN"/>
    <property type="match status" value="1"/>
</dbReference>
<evidence type="ECO:0000313" key="12">
    <source>
        <dbReference type="EMBL" id="KAJ8322332.1"/>
    </source>
</evidence>
<dbReference type="InterPro" id="IPR046341">
    <property type="entry name" value="SET_dom_sf"/>
</dbReference>
<evidence type="ECO:0000259" key="11">
    <source>
        <dbReference type="PROSITE" id="PS50280"/>
    </source>
</evidence>
<evidence type="ECO:0000256" key="5">
    <source>
        <dbReference type="ARBA" id="ARBA00023015"/>
    </source>
</evidence>
<evidence type="ECO:0000313" key="13">
    <source>
        <dbReference type="Proteomes" id="UP001217089"/>
    </source>
</evidence>
<name>A0ABQ9G1Z2_TEGGR</name>
<keyword evidence="13" id="KW-1185">Reference proteome</keyword>
<keyword evidence="2" id="KW-0677">Repeat</keyword>
<feature type="domain" description="C2H2-type" evidence="10">
    <location>
        <begin position="223"/>
        <end position="250"/>
    </location>
</feature>
<dbReference type="InterPro" id="IPR036236">
    <property type="entry name" value="Znf_C2H2_sf"/>
</dbReference>
<keyword evidence="3 7" id="KW-0863">Zinc-finger</keyword>
<dbReference type="Pfam" id="PF00096">
    <property type="entry name" value="zf-C2H2"/>
    <property type="match status" value="1"/>
</dbReference>
<feature type="compositionally biased region" description="Low complexity" evidence="9">
    <location>
        <begin position="271"/>
        <end position="280"/>
    </location>
</feature>
<dbReference type="SMART" id="SM00355">
    <property type="entry name" value="ZnF_C2H2"/>
    <property type="match status" value="3"/>
</dbReference>
<keyword evidence="8" id="KW-0175">Coiled coil</keyword>
<evidence type="ECO:0000259" key="10">
    <source>
        <dbReference type="PROSITE" id="PS50157"/>
    </source>
</evidence>
<dbReference type="SUPFAM" id="SSF57667">
    <property type="entry name" value="beta-beta-alpha zinc fingers"/>
    <property type="match status" value="1"/>
</dbReference>